<keyword evidence="3" id="KW-1185">Reference proteome</keyword>
<evidence type="ECO:0000256" key="1">
    <source>
        <dbReference type="SAM" id="MobiDB-lite"/>
    </source>
</evidence>
<sequence length="86" mass="9807">MNLESTRQKSTEVEAFQRLHGMELQDACELVCLAPELYRGADTPLDWLPSPSEIELMTAPLRKEKKKQLAMEREDLTPPLLRGLKA</sequence>
<dbReference type="RefSeq" id="WP_149496781.1">
    <property type="nucleotide sequence ID" value="NZ_CP141221.1"/>
</dbReference>
<dbReference type="EMBL" id="JASZZN010000003">
    <property type="protein sequence ID" value="MDM4014838.1"/>
    <property type="molecule type" value="Genomic_DNA"/>
</dbReference>
<feature type="region of interest" description="Disordered" evidence="1">
    <location>
        <begin position="65"/>
        <end position="86"/>
    </location>
</feature>
<accession>A0ABT7PEC2</accession>
<protein>
    <submittedName>
        <fullName evidence="2">Uncharacterized protein</fullName>
    </submittedName>
</protein>
<organism evidence="2 3">
    <name type="scientific">Roseiconus lacunae</name>
    <dbReference type="NCBI Taxonomy" id="2605694"/>
    <lineage>
        <taxon>Bacteria</taxon>
        <taxon>Pseudomonadati</taxon>
        <taxon>Planctomycetota</taxon>
        <taxon>Planctomycetia</taxon>
        <taxon>Pirellulales</taxon>
        <taxon>Pirellulaceae</taxon>
        <taxon>Roseiconus</taxon>
    </lineage>
</organism>
<comment type="caution">
    <text evidence="2">The sequence shown here is derived from an EMBL/GenBank/DDBJ whole genome shotgun (WGS) entry which is preliminary data.</text>
</comment>
<dbReference type="Proteomes" id="UP001239462">
    <property type="component" value="Unassembled WGS sequence"/>
</dbReference>
<name>A0ABT7PEC2_9BACT</name>
<evidence type="ECO:0000313" key="3">
    <source>
        <dbReference type="Proteomes" id="UP001239462"/>
    </source>
</evidence>
<reference evidence="2 3" key="1">
    <citation type="submission" date="2023-06" db="EMBL/GenBank/DDBJ databases">
        <title>Roseiconus lacunae JC819 isolated from Gulf of Mannar region, Tamil Nadu.</title>
        <authorList>
            <person name="Pk S."/>
            <person name="Ch S."/>
            <person name="Ch V.R."/>
        </authorList>
    </citation>
    <scope>NUCLEOTIDE SEQUENCE [LARGE SCALE GENOMIC DNA]</scope>
    <source>
        <strain evidence="2 3">JC819</strain>
    </source>
</reference>
<feature type="compositionally biased region" description="Basic and acidic residues" evidence="1">
    <location>
        <begin position="67"/>
        <end position="76"/>
    </location>
</feature>
<gene>
    <name evidence="2" type="ORF">QTN89_05305</name>
</gene>
<proteinExistence type="predicted"/>
<evidence type="ECO:0000313" key="2">
    <source>
        <dbReference type="EMBL" id="MDM4014838.1"/>
    </source>
</evidence>